<sequence length="367" mass="41367">MDAEPLLFVSGASGFIACHLIKLLQEQGYRVRGSVRSIKNEEKVAPLKELVPDAKYPLELVEADLEKPDSWIEAIRGCTYVFHMASPFPISGRIKNEEEVVRPAVDGTLNVLRACVEVGGVKRVVLTSSTASVFGGVDLPEGKTLNESDWTDTESPYVDAYYKSKVLAEKAAWDFLENLPEEKKFELAVVNPTLVIGPMLSPGNKSATSVEIIRQFLSKEFPAVPNFEMQLVDARDVALAHLRAMFTPEAAGHRHIVHTDCLTMSEVGQILYKEFNQYGYWVPTFQLPNIVCWFVGFVDAQMRNYVYPRLDLHLRIDNSRMKDVLKITPRDVRQAIIDEAHSLIQFGVVKKTKKYKEKHDQAARDDP</sequence>
<dbReference type="InterPro" id="IPR050425">
    <property type="entry name" value="NAD(P)_dehydrat-like"/>
</dbReference>
<dbReference type="GO" id="GO:0016616">
    <property type="term" value="F:oxidoreductase activity, acting on the CH-OH group of donors, NAD or NADP as acceptor"/>
    <property type="evidence" value="ECO:0007669"/>
    <property type="project" value="TreeGrafter"/>
</dbReference>
<dbReference type="InterPro" id="IPR001509">
    <property type="entry name" value="Epimerase_deHydtase"/>
</dbReference>
<evidence type="ECO:0000256" key="2">
    <source>
        <dbReference type="ARBA" id="ARBA00023445"/>
    </source>
</evidence>
<dbReference type="FunFam" id="3.40.50.720:FF:000336">
    <property type="entry name" value="Aldehyde reductase"/>
    <property type="match status" value="1"/>
</dbReference>
<protein>
    <submittedName>
        <fullName evidence="3">Uncharacterized protein</fullName>
    </submittedName>
</protein>
<dbReference type="OrthoDB" id="2735536at2759"/>
<dbReference type="InterPro" id="IPR036291">
    <property type="entry name" value="NAD(P)-bd_dom_sf"/>
</dbReference>
<proteinExistence type="inferred from homology"/>
<name>A0A7R8WAQ0_9CRUS</name>
<dbReference type="Pfam" id="PF01370">
    <property type="entry name" value="Epimerase"/>
    <property type="match status" value="1"/>
</dbReference>
<keyword evidence="1" id="KW-0560">Oxidoreductase</keyword>
<organism evidence="3">
    <name type="scientific">Cyprideis torosa</name>
    <dbReference type="NCBI Taxonomy" id="163714"/>
    <lineage>
        <taxon>Eukaryota</taxon>
        <taxon>Metazoa</taxon>
        <taxon>Ecdysozoa</taxon>
        <taxon>Arthropoda</taxon>
        <taxon>Crustacea</taxon>
        <taxon>Oligostraca</taxon>
        <taxon>Ostracoda</taxon>
        <taxon>Podocopa</taxon>
        <taxon>Podocopida</taxon>
        <taxon>Cytherocopina</taxon>
        <taxon>Cytheroidea</taxon>
        <taxon>Cytherideidae</taxon>
        <taxon>Cyprideis</taxon>
    </lineage>
</organism>
<dbReference type="Gene3D" id="3.40.50.720">
    <property type="entry name" value="NAD(P)-binding Rossmann-like Domain"/>
    <property type="match status" value="1"/>
</dbReference>
<dbReference type="EMBL" id="OB661391">
    <property type="protein sequence ID" value="CAD7228120.1"/>
    <property type="molecule type" value="Genomic_DNA"/>
</dbReference>
<dbReference type="PANTHER" id="PTHR10366:SF564">
    <property type="entry name" value="STEROL-4-ALPHA-CARBOXYLATE 3-DEHYDROGENASE, DECARBOXYLATING"/>
    <property type="match status" value="1"/>
</dbReference>
<dbReference type="CDD" id="cd05227">
    <property type="entry name" value="AR_SDR_e"/>
    <property type="match status" value="1"/>
</dbReference>
<reference evidence="3" key="1">
    <citation type="submission" date="2020-11" db="EMBL/GenBank/DDBJ databases">
        <authorList>
            <person name="Tran Van P."/>
        </authorList>
    </citation>
    <scope>NUCLEOTIDE SEQUENCE</scope>
</reference>
<evidence type="ECO:0000313" key="3">
    <source>
        <dbReference type="EMBL" id="CAD7228120.1"/>
    </source>
</evidence>
<dbReference type="AlphaFoldDB" id="A0A7R8WAQ0"/>
<accession>A0A7R8WAQ0</accession>
<dbReference type="PANTHER" id="PTHR10366">
    <property type="entry name" value="NAD DEPENDENT EPIMERASE/DEHYDRATASE"/>
    <property type="match status" value="1"/>
</dbReference>
<evidence type="ECO:0000256" key="1">
    <source>
        <dbReference type="ARBA" id="ARBA00023002"/>
    </source>
</evidence>
<gene>
    <name evidence="3" type="ORF">CTOB1V02_LOCUS6009</name>
</gene>
<dbReference type="SUPFAM" id="SSF51735">
    <property type="entry name" value="NAD(P)-binding Rossmann-fold domains"/>
    <property type="match status" value="1"/>
</dbReference>
<comment type="similarity">
    <text evidence="2">Belongs to the NAD(P)-dependent epimerase/dehydratase family. Dihydroflavonol-4-reductase subfamily.</text>
</comment>